<comment type="caution">
    <text evidence="1">The sequence shown here is derived from an EMBL/GenBank/DDBJ whole genome shotgun (WGS) entry which is preliminary data.</text>
</comment>
<gene>
    <name evidence="1" type="ORF">PG993_001872</name>
</gene>
<keyword evidence="2" id="KW-1185">Reference proteome</keyword>
<organism evidence="1 2">
    <name type="scientific">Apiospora rasikravindrae</name>
    <dbReference type="NCBI Taxonomy" id="990691"/>
    <lineage>
        <taxon>Eukaryota</taxon>
        <taxon>Fungi</taxon>
        <taxon>Dikarya</taxon>
        <taxon>Ascomycota</taxon>
        <taxon>Pezizomycotina</taxon>
        <taxon>Sordariomycetes</taxon>
        <taxon>Xylariomycetidae</taxon>
        <taxon>Amphisphaeriales</taxon>
        <taxon>Apiosporaceae</taxon>
        <taxon>Apiospora</taxon>
    </lineage>
</organism>
<evidence type="ECO:0000313" key="2">
    <source>
        <dbReference type="Proteomes" id="UP001444661"/>
    </source>
</evidence>
<proteinExistence type="predicted"/>
<dbReference type="Proteomes" id="UP001444661">
    <property type="component" value="Unassembled WGS sequence"/>
</dbReference>
<protein>
    <submittedName>
        <fullName evidence="1">Uncharacterized protein</fullName>
    </submittedName>
</protein>
<reference evidence="1 2" key="1">
    <citation type="submission" date="2023-01" db="EMBL/GenBank/DDBJ databases">
        <title>Analysis of 21 Apiospora genomes using comparative genomics revels a genus with tremendous synthesis potential of carbohydrate active enzymes and secondary metabolites.</title>
        <authorList>
            <person name="Sorensen T."/>
        </authorList>
    </citation>
    <scope>NUCLEOTIDE SEQUENCE [LARGE SCALE GENOMIC DNA]</scope>
    <source>
        <strain evidence="1 2">CBS 33761</strain>
    </source>
</reference>
<dbReference type="EMBL" id="JAQQWK010000001">
    <property type="protein sequence ID" value="KAK8056645.1"/>
    <property type="molecule type" value="Genomic_DNA"/>
</dbReference>
<accession>A0ABR1UF04</accession>
<name>A0ABR1UF04_9PEZI</name>
<evidence type="ECO:0000313" key="1">
    <source>
        <dbReference type="EMBL" id="KAK8056645.1"/>
    </source>
</evidence>
<sequence>MRPGGEATIQMALAGNYQRCLVHGEQHVMLWPGAEIAMWAPGSLADQTRESQHTRRAKLPQLVLPAPHEGVRLYRFRHGSGVEDKWEWCGPDDGFGTVEGEPHSDRFVNLRPVVSRTP</sequence>